<evidence type="ECO:0000256" key="1">
    <source>
        <dbReference type="SAM" id="MobiDB-lite"/>
    </source>
</evidence>
<proteinExistence type="predicted"/>
<dbReference type="EMBL" id="CZBE01000034">
    <property type="protein sequence ID" value="CUQ18988.1"/>
    <property type="molecule type" value="Genomic_DNA"/>
</dbReference>
<evidence type="ECO:0000313" key="2">
    <source>
        <dbReference type="EMBL" id="CUQ18988.1"/>
    </source>
</evidence>
<feature type="compositionally biased region" description="Polar residues" evidence="1">
    <location>
        <begin position="508"/>
        <end position="521"/>
    </location>
</feature>
<sequence length="521" mass="57858">MNVLDRAIAAVAPQWGIKRAGARRRLQILNSGYGNYGGSTTKKSLRGWLFGGGSHKEDIEDNLPVLRQRSRDLYMGVPLATGALKACRTNVVGSGLKLKSQIDFEFLGMSEDEARELERKIEQEFSLWADSTACDIERLDNFSELQQLTFLNWLMSGDVLVTLPTTKRPGMPYDLRVRLIEADRLSNPMGNTNPLIIGGVEVNPAGEVIAYHISTHHPLSWEYSETKWTRVEAYGAATGRRNVLHVMNRERIGQRRGVPFLAPVIEALKQLGQYTDAELTAAIVSGLFTVAIEKDENSEDMVGAFEGEEQQADGGEENTVELEPGLVWDLAKGEKATPLTPGRPNANFDSFVTSICRQIGAALEIPYEILLKHFTSSFTASRGALLEFWKAIKMQRSWLANDFCQPIFEEWLAEAVAKGRIAAPGFFADPLVRRAYCRTEWNGPAQGLLNPVQEVEAAAKRVENYFSTGEREAAEMNGSDFYRNVQQRRQEKKIIKEAEGVADAETTPAPNTDAGQQQTGQ</sequence>
<dbReference type="Pfam" id="PF05136">
    <property type="entry name" value="Phage_portal_2"/>
    <property type="match status" value="1"/>
</dbReference>
<dbReference type="OrthoDB" id="9770450at2"/>
<dbReference type="NCBIfam" id="TIGR01539">
    <property type="entry name" value="portal_lambda"/>
    <property type="match status" value="1"/>
</dbReference>
<name>A0A174UG50_9FIRM</name>
<dbReference type="Proteomes" id="UP000095765">
    <property type="component" value="Unassembled WGS sequence"/>
</dbReference>
<protein>
    <submittedName>
        <fullName evidence="2">Phage portal protein, lambda family</fullName>
    </submittedName>
</protein>
<reference evidence="2 3" key="1">
    <citation type="submission" date="2015-09" db="EMBL/GenBank/DDBJ databases">
        <authorList>
            <consortium name="Pathogen Informatics"/>
        </authorList>
    </citation>
    <scope>NUCLEOTIDE SEQUENCE [LARGE SCALE GENOMIC DNA]</scope>
    <source>
        <strain evidence="2 3">2789STDY5834939</strain>
    </source>
</reference>
<feature type="region of interest" description="Disordered" evidence="1">
    <location>
        <begin position="493"/>
        <end position="521"/>
    </location>
</feature>
<dbReference type="InterPro" id="IPR006429">
    <property type="entry name" value="Phage_lambda_portal"/>
</dbReference>
<organism evidence="2 3">
    <name type="scientific">Anaerotruncus colihominis</name>
    <dbReference type="NCBI Taxonomy" id="169435"/>
    <lineage>
        <taxon>Bacteria</taxon>
        <taxon>Bacillati</taxon>
        <taxon>Bacillota</taxon>
        <taxon>Clostridia</taxon>
        <taxon>Eubacteriales</taxon>
        <taxon>Oscillospiraceae</taxon>
        <taxon>Anaerotruncus</taxon>
    </lineage>
</organism>
<dbReference type="GO" id="GO:0019068">
    <property type="term" value="P:virion assembly"/>
    <property type="evidence" value="ECO:0007669"/>
    <property type="project" value="InterPro"/>
</dbReference>
<evidence type="ECO:0000313" key="3">
    <source>
        <dbReference type="Proteomes" id="UP000095765"/>
    </source>
</evidence>
<accession>A0A174UG50</accession>
<dbReference type="AlphaFoldDB" id="A0A174UG50"/>
<gene>
    <name evidence="2" type="ORF">ERS852551_03472</name>
</gene>
<dbReference type="GO" id="GO:0005198">
    <property type="term" value="F:structural molecule activity"/>
    <property type="evidence" value="ECO:0007669"/>
    <property type="project" value="InterPro"/>
</dbReference>